<dbReference type="EMBL" id="LNYX01000005">
    <property type="protein sequence ID" value="KTD65714.1"/>
    <property type="molecule type" value="Genomic_DNA"/>
</dbReference>
<dbReference type="PATRIC" id="fig|452.5.peg.464"/>
<comment type="caution">
    <text evidence="1">The sequence shown here is derived from an EMBL/GenBank/DDBJ whole genome shotgun (WGS) entry which is preliminary data.</text>
</comment>
<protein>
    <recommendedName>
        <fullName evidence="3">Tfp pilus assembly protein PilV</fullName>
    </recommendedName>
</protein>
<name>A0A0W0Z9B3_LEGSP</name>
<evidence type="ECO:0008006" key="3">
    <source>
        <dbReference type="Google" id="ProtNLM"/>
    </source>
</evidence>
<sequence length="99" mass="11059">MEVLVSLCLVTGTALMLLSQQWQMSRLFNDIRLSHQAVLQFDNAIERVHAGIPLPVMDAPFTLKITHSGKHVDLYLNWPDILNTGGSSHCQHQQVVVLA</sequence>
<keyword evidence="2" id="KW-1185">Reference proteome</keyword>
<gene>
    <name evidence="1" type="ORF">Lspi_0426</name>
</gene>
<dbReference type="Proteomes" id="UP000054877">
    <property type="component" value="Unassembled WGS sequence"/>
</dbReference>
<proteinExistence type="predicted"/>
<dbReference type="STRING" id="452.Lspi_0426"/>
<accession>A0A0W0Z9B3</accession>
<reference evidence="1 2" key="1">
    <citation type="submission" date="2015-11" db="EMBL/GenBank/DDBJ databases">
        <title>Genomic analysis of 38 Legionella species identifies large and diverse effector repertoires.</title>
        <authorList>
            <person name="Burstein D."/>
            <person name="Amaro F."/>
            <person name="Zusman T."/>
            <person name="Lifshitz Z."/>
            <person name="Cohen O."/>
            <person name="Gilbert J.A."/>
            <person name="Pupko T."/>
            <person name="Shuman H.A."/>
            <person name="Segal G."/>
        </authorList>
    </citation>
    <scope>NUCLEOTIDE SEQUENCE [LARGE SCALE GENOMIC DNA]</scope>
    <source>
        <strain evidence="1 2">Mt.St.Helens-9</strain>
    </source>
</reference>
<evidence type="ECO:0000313" key="2">
    <source>
        <dbReference type="Proteomes" id="UP000054877"/>
    </source>
</evidence>
<organism evidence="1 2">
    <name type="scientific">Legionella spiritensis</name>
    <dbReference type="NCBI Taxonomy" id="452"/>
    <lineage>
        <taxon>Bacteria</taxon>
        <taxon>Pseudomonadati</taxon>
        <taxon>Pseudomonadota</taxon>
        <taxon>Gammaproteobacteria</taxon>
        <taxon>Legionellales</taxon>
        <taxon>Legionellaceae</taxon>
        <taxon>Legionella</taxon>
    </lineage>
</organism>
<dbReference type="AlphaFoldDB" id="A0A0W0Z9B3"/>
<evidence type="ECO:0000313" key="1">
    <source>
        <dbReference type="EMBL" id="KTD65714.1"/>
    </source>
</evidence>